<dbReference type="Gene3D" id="3.10.450.50">
    <property type="match status" value="1"/>
</dbReference>
<proteinExistence type="predicted"/>
<dbReference type="EMBL" id="JAUKWQ010000001">
    <property type="protein sequence ID" value="MDO1581461.1"/>
    <property type="molecule type" value="Genomic_DNA"/>
</dbReference>
<sequence>MPESIEAYFAADHAQGPNALLPLFTPHAVVSDEHMRHDGIAAITAWWTAAKEKYRHSTEPLEGSQTDGAHIVRAKVTGQFPGSPIVLTYRFRLDGEKITALEIG</sequence>
<protein>
    <submittedName>
        <fullName evidence="2">Nuclear transport factor 2 family protein</fullName>
    </submittedName>
</protein>
<dbReference type="InterPro" id="IPR032710">
    <property type="entry name" value="NTF2-like_dom_sf"/>
</dbReference>
<reference evidence="2" key="1">
    <citation type="journal article" date="2015" name="Int. J. Syst. Evol. Microbiol.">
        <title>Rhizobium oryzicola sp. nov., potential plant-growth-promoting endophytic bacteria isolated from rice roots.</title>
        <authorList>
            <person name="Zhang X.X."/>
            <person name="Gao J.S."/>
            <person name="Cao Y.H."/>
            <person name="Sheirdil R.A."/>
            <person name="Wang X.C."/>
            <person name="Zhang L."/>
        </authorList>
    </citation>
    <scope>NUCLEOTIDE SEQUENCE</scope>
    <source>
        <strain evidence="2">05753</strain>
    </source>
</reference>
<name>A0ABT8ST09_9HYPH</name>
<evidence type="ECO:0000313" key="2">
    <source>
        <dbReference type="EMBL" id="MDO1581461.1"/>
    </source>
</evidence>
<feature type="domain" description="SnoaL-like" evidence="1">
    <location>
        <begin position="5"/>
        <end position="99"/>
    </location>
</feature>
<dbReference type="InterPro" id="IPR037401">
    <property type="entry name" value="SnoaL-like"/>
</dbReference>
<dbReference type="Pfam" id="PF12680">
    <property type="entry name" value="SnoaL_2"/>
    <property type="match status" value="1"/>
</dbReference>
<comment type="caution">
    <text evidence="2">The sequence shown here is derived from an EMBL/GenBank/DDBJ whole genome shotgun (WGS) entry which is preliminary data.</text>
</comment>
<dbReference type="Proteomes" id="UP001169006">
    <property type="component" value="Unassembled WGS sequence"/>
</dbReference>
<evidence type="ECO:0000259" key="1">
    <source>
        <dbReference type="Pfam" id="PF12680"/>
    </source>
</evidence>
<accession>A0ABT8ST09</accession>
<dbReference type="SUPFAM" id="SSF54427">
    <property type="entry name" value="NTF2-like"/>
    <property type="match status" value="1"/>
</dbReference>
<keyword evidence="3" id="KW-1185">Reference proteome</keyword>
<evidence type="ECO:0000313" key="3">
    <source>
        <dbReference type="Proteomes" id="UP001169006"/>
    </source>
</evidence>
<reference evidence="2" key="2">
    <citation type="submission" date="2023-07" db="EMBL/GenBank/DDBJ databases">
        <authorList>
            <person name="Sun H."/>
        </authorList>
    </citation>
    <scope>NUCLEOTIDE SEQUENCE</scope>
    <source>
        <strain evidence="2">05753</strain>
    </source>
</reference>
<organism evidence="2 3">
    <name type="scientific">Rhizobium oryzicola</name>
    <dbReference type="NCBI Taxonomy" id="1232668"/>
    <lineage>
        <taxon>Bacteria</taxon>
        <taxon>Pseudomonadati</taxon>
        <taxon>Pseudomonadota</taxon>
        <taxon>Alphaproteobacteria</taxon>
        <taxon>Hyphomicrobiales</taxon>
        <taxon>Rhizobiaceae</taxon>
        <taxon>Rhizobium/Agrobacterium group</taxon>
        <taxon>Rhizobium</taxon>
    </lineage>
</organism>
<gene>
    <name evidence="2" type="ORF">Q2T52_05065</name>
</gene>